<keyword evidence="4" id="KW-1185">Reference proteome</keyword>
<dbReference type="InterPro" id="IPR018490">
    <property type="entry name" value="cNMP-bd_dom_sf"/>
</dbReference>
<dbReference type="SUPFAM" id="SSF51206">
    <property type="entry name" value="cAMP-binding domain-like"/>
    <property type="match status" value="1"/>
</dbReference>
<feature type="non-terminal residue" evidence="3">
    <location>
        <position position="1"/>
    </location>
</feature>
<name>A0ABN9X6B5_9DINO</name>
<comment type="caution">
    <text evidence="3">The sequence shown here is derived from an EMBL/GenBank/DDBJ whole genome shotgun (WGS) entry which is preliminary data.</text>
</comment>
<evidence type="ECO:0000256" key="1">
    <source>
        <dbReference type="SAM" id="MobiDB-lite"/>
    </source>
</evidence>
<feature type="domain" description="Cyclic nucleotide-binding" evidence="2">
    <location>
        <begin position="94"/>
        <end position="192"/>
    </location>
</feature>
<evidence type="ECO:0000259" key="2">
    <source>
        <dbReference type="PROSITE" id="PS50042"/>
    </source>
</evidence>
<gene>
    <name evidence="3" type="ORF">PCOR1329_LOCUS73840</name>
</gene>
<dbReference type="Gene3D" id="2.60.120.10">
    <property type="entry name" value="Jelly Rolls"/>
    <property type="match status" value="1"/>
</dbReference>
<feature type="non-terminal residue" evidence="3">
    <location>
        <position position="284"/>
    </location>
</feature>
<dbReference type="InterPro" id="IPR000595">
    <property type="entry name" value="cNMP-bd_dom"/>
</dbReference>
<feature type="region of interest" description="Disordered" evidence="1">
    <location>
        <begin position="38"/>
        <end position="72"/>
    </location>
</feature>
<evidence type="ECO:0000313" key="4">
    <source>
        <dbReference type="Proteomes" id="UP001189429"/>
    </source>
</evidence>
<dbReference type="Proteomes" id="UP001189429">
    <property type="component" value="Unassembled WGS sequence"/>
</dbReference>
<evidence type="ECO:0000313" key="3">
    <source>
        <dbReference type="EMBL" id="CAK0894944.1"/>
    </source>
</evidence>
<reference evidence="3" key="1">
    <citation type="submission" date="2023-10" db="EMBL/GenBank/DDBJ databases">
        <authorList>
            <person name="Chen Y."/>
            <person name="Shah S."/>
            <person name="Dougan E. K."/>
            <person name="Thang M."/>
            <person name="Chan C."/>
        </authorList>
    </citation>
    <scope>NUCLEOTIDE SEQUENCE [LARGE SCALE GENOMIC DNA]</scope>
</reference>
<proteinExistence type="predicted"/>
<sequence length="284" mass="30510">AAGRGLVTLELTRKDLDELGLSTKLRFPKRAGMYEGVFGRDMGKPSDPANALRNAPRHAASAPSLQPQAGDARLEREEVEFVADALRNVPNLRALVSTDEDWASRLAGLFTKRQVPKDTEVATAGEPGNEFFVVAEGSVGVFQRSSGDGPKTAEAGVHAEKLERLIGRRHEFLQQLSTDAGAPRSRAGIATSVWVRAAGGGAAAAGSERPQGRACATEEKDKRRRATLALPGRRQFSSESRFSRQDKDARGDAACAEVRVRGGTYGEMAVLYGVMYLSTARTLE</sequence>
<feature type="region of interest" description="Disordered" evidence="1">
    <location>
        <begin position="203"/>
        <end position="223"/>
    </location>
</feature>
<dbReference type="EMBL" id="CAUYUJ010019968">
    <property type="protein sequence ID" value="CAK0894944.1"/>
    <property type="molecule type" value="Genomic_DNA"/>
</dbReference>
<organism evidence="3 4">
    <name type="scientific">Prorocentrum cordatum</name>
    <dbReference type="NCBI Taxonomy" id="2364126"/>
    <lineage>
        <taxon>Eukaryota</taxon>
        <taxon>Sar</taxon>
        <taxon>Alveolata</taxon>
        <taxon>Dinophyceae</taxon>
        <taxon>Prorocentrales</taxon>
        <taxon>Prorocentraceae</taxon>
        <taxon>Prorocentrum</taxon>
    </lineage>
</organism>
<protein>
    <recommendedName>
        <fullName evidence="2">Cyclic nucleotide-binding domain-containing protein</fullName>
    </recommendedName>
</protein>
<dbReference type="InterPro" id="IPR014710">
    <property type="entry name" value="RmlC-like_jellyroll"/>
</dbReference>
<dbReference type="PROSITE" id="PS50042">
    <property type="entry name" value="CNMP_BINDING_3"/>
    <property type="match status" value="1"/>
</dbReference>
<accession>A0ABN9X6B5</accession>